<proteinExistence type="predicted"/>
<organism evidence="1 2">
    <name type="scientific">Streptomyces spiralis</name>
    <dbReference type="NCBI Taxonomy" id="66376"/>
    <lineage>
        <taxon>Bacteria</taxon>
        <taxon>Bacillati</taxon>
        <taxon>Actinomycetota</taxon>
        <taxon>Actinomycetes</taxon>
        <taxon>Kitasatosporales</taxon>
        <taxon>Streptomycetaceae</taxon>
        <taxon>Streptomyces</taxon>
    </lineage>
</organism>
<dbReference type="EMBL" id="BNBC01000040">
    <property type="protein sequence ID" value="GHF00962.1"/>
    <property type="molecule type" value="Genomic_DNA"/>
</dbReference>
<reference evidence="1" key="2">
    <citation type="submission" date="2020-09" db="EMBL/GenBank/DDBJ databases">
        <authorList>
            <person name="Sun Q."/>
            <person name="Ohkuma M."/>
        </authorList>
    </citation>
    <scope>NUCLEOTIDE SEQUENCE</scope>
    <source>
        <strain evidence="1">JCM 3302</strain>
    </source>
</reference>
<evidence type="ECO:0008006" key="3">
    <source>
        <dbReference type="Google" id="ProtNLM"/>
    </source>
</evidence>
<sequence>MPPCAGDAPSRVAALADVSRTPLVRVKLPSRVPFGFHGSWAEHDVLDRAIAAKGDDR</sequence>
<dbReference type="AlphaFoldDB" id="A0A919DZB6"/>
<evidence type="ECO:0000313" key="1">
    <source>
        <dbReference type="EMBL" id="GHF00962.1"/>
    </source>
</evidence>
<protein>
    <recommendedName>
        <fullName evidence="3">Dioxygenase</fullName>
    </recommendedName>
</protein>
<accession>A0A919DZB6</accession>
<gene>
    <name evidence="1" type="ORF">GCM10014715_66460</name>
</gene>
<comment type="caution">
    <text evidence="1">The sequence shown here is derived from an EMBL/GenBank/DDBJ whole genome shotgun (WGS) entry which is preliminary data.</text>
</comment>
<reference evidence="1" key="1">
    <citation type="journal article" date="2014" name="Int. J. Syst. Evol. Microbiol.">
        <title>Complete genome sequence of Corynebacterium casei LMG S-19264T (=DSM 44701T), isolated from a smear-ripened cheese.</title>
        <authorList>
            <consortium name="US DOE Joint Genome Institute (JGI-PGF)"/>
            <person name="Walter F."/>
            <person name="Albersmeier A."/>
            <person name="Kalinowski J."/>
            <person name="Ruckert C."/>
        </authorList>
    </citation>
    <scope>NUCLEOTIDE SEQUENCE</scope>
    <source>
        <strain evidence="1">JCM 3302</strain>
    </source>
</reference>
<dbReference type="Proteomes" id="UP000641386">
    <property type="component" value="Unassembled WGS sequence"/>
</dbReference>
<evidence type="ECO:0000313" key="2">
    <source>
        <dbReference type="Proteomes" id="UP000641386"/>
    </source>
</evidence>
<name>A0A919DZB6_9ACTN</name>
<keyword evidence="2" id="KW-1185">Reference proteome</keyword>